<dbReference type="GO" id="GO:0008757">
    <property type="term" value="F:S-adenosylmethionine-dependent methyltransferase activity"/>
    <property type="evidence" value="ECO:0007669"/>
    <property type="project" value="TreeGrafter"/>
</dbReference>
<dbReference type="PROSITE" id="PS51682">
    <property type="entry name" value="SAM_OMT_I"/>
    <property type="match status" value="1"/>
</dbReference>
<dbReference type="EMBL" id="BLKT01000003">
    <property type="protein sequence ID" value="GFG57843.1"/>
    <property type="molecule type" value="Genomic_DNA"/>
</dbReference>
<keyword evidence="2 4" id="KW-0808">Transferase</keyword>
<sequence length="248" mass="25628">MPGLTGLKRARQHSGARLARLHSTAGTAIYAAVMALEDQQSPAEAIVSHAENAITEDAVLAAARERATDIGAGAVTPAVGALLSLLARVSGGKAVVEVGTGAGVSGLWLMSGMRDDGVLTTIDVEPEHQRTAKQAFNEGGIGPSRTRLIGGRAQEVLTRLADESYDLVFIDGEPSDQPEFVVEGIRLLRPGGVIVVHRAALGGRAGDPAANDAEVSAVREAARLIAEDERLTPVLIPLGDGILAAARE</sequence>
<dbReference type="SUPFAM" id="SSF53335">
    <property type="entry name" value="S-adenosyl-L-methionine-dependent methyltransferases"/>
    <property type="match status" value="1"/>
</dbReference>
<dbReference type="InterPro" id="IPR002935">
    <property type="entry name" value="SAM_O-MeTrfase"/>
</dbReference>
<keyword evidence="3" id="KW-0949">S-adenosyl-L-methionine</keyword>
<accession>A0A7I9WJM5</accession>
<dbReference type="AlphaFoldDB" id="A0A7I9WJM5"/>
<dbReference type="Gene3D" id="3.40.50.150">
    <property type="entry name" value="Vaccinia Virus protein VP39"/>
    <property type="match status" value="1"/>
</dbReference>
<evidence type="ECO:0000313" key="4">
    <source>
        <dbReference type="EMBL" id="GFG57843.1"/>
    </source>
</evidence>
<proteinExistence type="predicted"/>
<dbReference type="GO" id="GO:0032259">
    <property type="term" value="P:methylation"/>
    <property type="evidence" value="ECO:0007669"/>
    <property type="project" value="UniProtKB-KW"/>
</dbReference>
<comment type="caution">
    <text evidence="4">The sequence shown here is derived from an EMBL/GenBank/DDBJ whole genome shotgun (WGS) entry which is preliminary data.</text>
</comment>
<dbReference type="PANTHER" id="PTHR10509">
    <property type="entry name" value="O-METHYLTRANSFERASE-RELATED"/>
    <property type="match status" value="1"/>
</dbReference>
<name>A0A7I9WJM5_9MYCO</name>
<keyword evidence="5" id="KW-1185">Reference proteome</keyword>
<protein>
    <submittedName>
        <fullName evidence="4">Putative O-methyltransferase</fullName>
    </submittedName>
</protein>
<reference evidence="4 5" key="1">
    <citation type="journal article" date="2019" name="Emerg. Microbes Infect.">
        <title>Comprehensive subspecies identification of 175 nontuberculous mycobacteria species based on 7547 genomic profiles.</title>
        <authorList>
            <person name="Matsumoto Y."/>
            <person name="Kinjo T."/>
            <person name="Motooka D."/>
            <person name="Nabeya D."/>
            <person name="Jung N."/>
            <person name="Uechi K."/>
            <person name="Horii T."/>
            <person name="Iida T."/>
            <person name="Fujita J."/>
            <person name="Nakamura S."/>
        </authorList>
    </citation>
    <scope>NUCLEOTIDE SEQUENCE [LARGE SCALE GENOMIC DNA]</scope>
    <source>
        <strain evidence="4 5">JCM 13392</strain>
    </source>
</reference>
<keyword evidence="1 4" id="KW-0489">Methyltransferase</keyword>
<organism evidence="4 5">
    <name type="scientific">Mycolicibacterium murale</name>
    <dbReference type="NCBI Taxonomy" id="182220"/>
    <lineage>
        <taxon>Bacteria</taxon>
        <taxon>Bacillati</taxon>
        <taxon>Actinomycetota</taxon>
        <taxon>Actinomycetes</taxon>
        <taxon>Mycobacteriales</taxon>
        <taxon>Mycobacteriaceae</taxon>
        <taxon>Mycolicibacterium</taxon>
    </lineage>
</organism>
<evidence type="ECO:0000256" key="1">
    <source>
        <dbReference type="ARBA" id="ARBA00022603"/>
    </source>
</evidence>
<dbReference type="GO" id="GO:0008171">
    <property type="term" value="F:O-methyltransferase activity"/>
    <property type="evidence" value="ECO:0007669"/>
    <property type="project" value="InterPro"/>
</dbReference>
<evidence type="ECO:0000313" key="5">
    <source>
        <dbReference type="Proteomes" id="UP000465241"/>
    </source>
</evidence>
<dbReference type="InterPro" id="IPR029063">
    <property type="entry name" value="SAM-dependent_MTases_sf"/>
</dbReference>
<dbReference type="Pfam" id="PF01596">
    <property type="entry name" value="Methyltransf_3"/>
    <property type="match status" value="1"/>
</dbReference>
<evidence type="ECO:0000256" key="3">
    <source>
        <dbReference type="ARBA" id="ARBA00022691"/>
    </source>
</evidence>
<gene>
    <name evidence="4" type="ORF">MMUR_19790</name>
</gene>
<dbReference type="InterPro" id="IPR050362">
    <property type="entry name" value="Cation-dep_OMT"/>
</dbReference>
<dbReference type="Proteomes" id="UP000465241">
    <property type="component" value="Unassembled WGS sequence"/>
</dbReference>
<dbReference type="PANTHER" id="PTHR10509:SF85">
    <property type="entry name" value="O-METHYLTRANSFERASE RV1220C-RELATED"/>
    <property type="match status" value="1"/>
</dbReference>
<evidence type="ECO:0000256" key="2">
    <source>
        <dbReference type="ARBA" id="ARBA00022679"/>
    </source>
</evidence>
<dbReference type="CDD" id="cd02440">
    <property type="entry name" value="AdoMet_MTases"/>
    <property type="match status" value="1"/>
</dbReference>